<name>A0A1N7PRS9_9FLAO</name>
<sequence>MKINESLIESIKFIKSNEIVNASLDIGEAIIDSNLEDGILKDIPIIGTLINLNKGMLSIQDRIFSKKILSFLNQLKDIPEEKRIKAIQKIEDSKDERIKIGEKLIYLIDRADDHVKAEIIGVMFSEYIKENIDYEDFKRVGEIINKTYLGDLLWFLNSNVIKISIEESSDMISSGLFDLPLAYQLKAQKMN</sequence>
<evidence type="ECO:0000313" key="2">
    <source>
        <dbReference type="Proteomes" id="UP000186744"/>
    </source>
</evidence>
<gene>
    <name evidence="1" type="ORF">SAMN05421786_106134</name>
</gene>
<evidence type="ECO:0000313" key="1">
    <source>
        <dbReference type="EMBL" id="SIT13363.1"/>
    </source>
</evidence>
<dbReference type="EMBL" id="FTOL01000006">
    <property type="protein sequence ID" value="SIT13363.1"/>
    <property type="molecule type" value="Genomic_DNA"/>
</dbReference>
<dbReference type="STRING" id="373668.SAMN05421786_106134"/>
<organism evidence="1 2">
    <name type="scientific">Chryseobacterium ureilyticum</name>
    <dbReference type="NCBI Taxonomy" id="373668"/>
    <lineage>
        <taxon>Bacteria</taxon>
        <taxon>Pseudomonadati</taxon>
        <taxon>Bacteroidota</taxon>
        <taxon>Flavobacteriia</taxon>
        <taxon>Flavobacteriales</taxon>
        <taxon>Weeksellaceae</taxon>
        <taxon>Chryseobacterium group</taxon>
        <taxon>Chryseobacterium</taxon>
    </lineage>
</organism>
<reference evidence="2" key="1">
    <citation type="submission" date="2017-01" db="EMBL/GenBank/DDBJ databases">
        <authorList>
            <person name="Varghese N."/>
            <person name="Submissions S."/>
        </authorList>
    </citation>
    <scope>NUCLEOTIDE SEQUENCE [LARGE SCALE GENOMIC DNA]</scope>
    <source>
        <strain evidence="2">DSM 18017</strain>
    </source>
</reference>
<dbReference type="RefSeq" id="WP_076553019.1">
    <property type="nucleotide sequence ID" value="NZ_FTOL01000006.1"/>
</dbReference>
<keyword evidence="2" id="KW-1185">Reference proteome</keyword>
<proteinExistence type="predicted"/>
<dbReference type="OrthoDB" id="6398067at2"/>
<dbReference type="Proteomes" id="UP000186744">
    <property type="component" value="Unassembled WGS sequence"/>
</dbReference>
<protein>
    <submittedName>
        <fullName evidence="1">Uncharacterized protein</fullName>
    </submittedName>
</protein>
<accession>A0A1N7PRS9</accession>
<dbReference type="AlphaFoldDB" id="A0A1N7PRS9"/>